<dbReference type="CDD" id="cd00519">
    <property type="entry name" value="Lipase_3"/>
    <property type="match status" value="1"/>
</dbReference>
<evidence type="ECO:0000256" key="1">
    <source>
        <dbReference type="SAM" id="SignalP"/>
    </source>
</evidence>
<name>A0ABD3NB31_9STRA</name>
<feature type="signal peptide" evidence="1">
    <location>
        <begin position="1"/>
        <end position="22"/>
    </location>
</feature>
<gene>
    <name evidence="3" type="ORF">ACHAWO_011515</name>
</gene>
<dbReference type="InterPro" id="IPR029058">
    <property type="entry name" value="AB_hydrolase_fold"/>
</dbReference>
<feature type="domain" description="Fungal lipase-type" evidence="2">
    <location>
        <begin position="456"/>
        <end position="549"/>
    </location>
</feature>
<evidence type="ECO:0000313" key="3">
    <source>
        <dbReference type="EMBL" id="KAL3773248.1"/>
    </source>
</evidence>
<dbReference type="PANTHER" id="PTHR47759:SF2">
    <property type="entry name" value="TRIGLYCERIDE LIPASE"/>
    <property type="match status" value="1"/>
</dbReference>
<keyword evidence="1" id="KW-0732">Signal</keyword>
<dbReference type="SUPFAM" id="SSF53474">
    <property type="entry name" value="alpha/beta-Hydrolases"/>
    <property type="match status" value="1"/>
</dbReference>
<dbReference type="PANTHER" id="PTHR47759">
    <property type="entry name" value="OS04G0509100 PROTEIN"/>
    <property type="match status" value="1"/>
</dbReference>
<sequence length="835" mass="90097">MKNLVGIAALAAAASVTTPATAFQQPISHNSNLQRNNQDSLTVLRSTSTPNEAYTNQSPFSLSTALFLAGLSFNAYTEPPPNSSRWEKGSSGLNVAFLSSSYTRSLYSGIIEVTPLKATDLPDEDDAAESVMTGGGIDATLLVSVVEGAWKEDVEMLEKEQFHNGVLDLAGCAHVGRSTTAWSNIDENKAKRNKAKGGSGAYHIKSSWGRGGQAIWEDDPPFYLYVQDPTTARLVFTIFDEDVVGSGQPISSAHRKLVDLIPSAKSKDVKALKSNVIEQLKSTGKLQQAIQVTTNEQGEEETIIDQELIQQAINELVSAETTSSIKMTSKPRKKDKGGQRALGMAAGAMVAGPAGAAVGGLLASMYEGEVRGRVDVKLKYMPILQEDLKLKPRGGYEVKGGLPGVAWGELYNMHVSKESIAKIAGDDFEFCCVVTHDSTGCTCAIYRSLEKRLICVSFRGTCQPIDLVTDASIAQEAWVEGEDAEKPETVKVHSGFRKSLNSISRRLKELVLAAVAPDEDISSYDLLVTGHSLGGALATCFTLDVAEYGVDAGRGLPQLEPSENWWSSIASTLTGKQVGAKSTPPPPPRPRSLKIYNFGSPRVGNDAFCRKFDSFISNGIDEAYRIVNDQDVVARFPRTVNALALGNIGYDHCGPTVLITELASQISNHDEDGSPRPGNHLFEKRELLWIEGTDDKLCPVRDGNTSSDPLGSGILLGDIVSSLQTGDQDNASFNLAKLGEMTEKVTGRLQKLTTDDLTSLVGIDKNFSQREVKVFQSIFSGQGLSHHMEDKYYQGMGMCCGVVALPEQPLISLDKLEKDSSAMAEIEEILSHTNE</sequence>
<proteinExistence type="predicted"/>
<comment type="caution">
    <text evidence="3">The sequence shown here is derived from an EMBL/GenBank/DDBJ whole genome shotgun (WGS) entry which is preliminary data.</text>
</comment>
<keyword evidence="4" id="KW-1185">Reference proteome</keyword>
<dbReference type="EMBL" id="JALLPJ020001241">
    <property type="protein sequence ID" value="KAL3773248.1"/>
    <property type="molecule type" value="Genomic_DNA"/>
</dbReference>
<dbReference type="InterPro" id="IPR002921">
    <property type="entry name" value="Fungal_lipase-type"/>
</dbReference>
<protein>
    <recommendedName>
        <fullName evidence="2">Fungal lipase-type domain-containing protein</fullName>
    </recommendedName>
</protein>
<accession>A0ABD3NB31</accession>
<evidence type="ECO:0000313" key="4">
    <source>
        <dbReference type="Proteomes" id="UP001530400"/>
    </source>
</evidence>
<organism evidence="3 4">
    <name type="scientific">Cyclotella atomus</name>
    <dbReference type="NCBI Taxonomy" id="382360"/>
    <lineage>
        <taxon>Eukaryota</taxon>
        <taxon>Sar</taxon>
        <taxon>Stramenopiles</taxon>
        <taxon>Ochrophyta</taxon>
        <taxon>Bacillariophyta</taxon>
        <taxon>Coscinodiscophyceae</taxon>
        <taxon>Thalassiosirophycidae</taxon>
        <taxon>Stephanodiscales</taxon>
        <taxon>Stephanodiscaceae</taxon>
        <taxon>Cyclotella</taxon>
    </lineage>
</organism>
<feature type="chain" id="PRO_5044896215" description="Fungal lipase-type domain-containing protein" evidence="1">
    <location>
        <begin position="23"/>
        <end position="835"/>
    </location>
</feature>
<reference evidence="3 4" key="1">
    <citation type="submission" date="2024-10" db="EMBL/GenBank/DDBJ databases">
        <title>Updated reference genomes for cyclostephanoid diatoms.</title>
        <authorList>
            <person name="Roberts W.R."/>
            <person name="Alverson A.J."/>
        </authorList>
    </citation>
    <scope>NUCLEOTIDE SEQUENCE [LARGE SCALE GENOMIC DNA]</scope>
    <source>
        <strain evidence="3 4">AJA010-31</strain>
    </source>
</reference>
<dbReference type="AlphaFoldDB" id="A0ABD3NB31"/>
<dbReference type="Gene3D" id="3.40.50.1820">
    <property type="entry name" value="alpha/beta hydrolase"/>
    <property type="match status" value="1"/>
</dbReference>
<evidence type="ECO:0000259" key="2">
    <source>
        <dbReference type="Pfam" id="PF01764"/>
    </source>
</evidence>
<feature type="domain" description="Fungal lipase-type" evidence="2">
    <location>
        <begin position="590"/>
        <end position="638"/>
    </location>
</feature>
<dbReference type="Proteomes" id="UP001530400">
    <property type="component" value="Unassembled WGS sequence"/>
</dbReference>
<dbReference type="Pfam" id="PF01764">
    <property type="entry name" value="Lipase_3"/>
    <property type="match status" value="2"/>
</dbReference>